<dbReference type="EMBL" id="CP001614">
    <property type="protein sequence ID" value="ACR13517.1"/>
    <property type="molecule type" value="Genomic_DNA"/>
</dbReference>
<dbReference type="Proteomes" id="UP000009080">
    <property type="component" value="Chromosome"/>
</dbReference>
<protein>
    <submittedName>
        <fullName evidence="2">Signal transduction protein</fullName>
    </submittedName>
</protein>
<dbReference type="Pfam" id="PF08668">
    <property type="entry name" value="HDOD"/>
    <property type="match status" value="1"/>
</dbReference>
<reference evidence="2 3" key="1">
    <citation type="journal article" date="2009" name="PLoS ONE">
        <title>The complete genome of Teredinibacter turnerae T7901: an intracellular endosymbiont of marine wood-boring bivalves (shipworms).</title>
        <authorList>
            <person name="Yang J.C."/>
            <person name="Madupu R."/>
            <person name="Durkin A.S."/>
            <person name="Ekborg N.A."/>
            <person name="Pedamallu C.S."/>
            <person name="Hostetler J.B."/>
            <person name="Radune D."/>
            <person name="Toms B.S."/>
            <person name="Henrissat B."/>
            <person name="Coutinho P.M."/>
            <person name="Schwarz S."/>
            <person name="Field L."/>
            <person name="Trindade-Silva A.E."/>
            <person name="Soares C.A.G."/>
            <person name="Elshahawi S."/>
            <person name="Hanora A."/>
            <person name="Schmidt E.W."/>
            <person name="Haygood M.G."/>
            <person name="Posfai J."/>
            <person name="Benner J."/>
            <person name="Madinger C."/>
            <person name="Nove J."/>
            <person name="Anton B."/>
            <person name="Chaudhary K."/>
            <person name="Foster J."/>
            <person name="Holman A."/>
            <person name="Kumar S."/>
            <person name="Lessard P.A."/>
            <person name="Luyten Y.A."/>
            <person name="Slatko B."/>
            <person name="Wood N."/>
            <person name="Wu B."/>
            <person name="Teplitski M."/>
            <person name="Mougous J.D."/>
            <person name="Ward N."/>
            <person name="Eisen J.A."/>
            <person name="Badger J.H."/>
            <person name="Distel D.L."/>
        </authorList>
    </citation>
    <scope>NUCLEOTIDE SEQUENCE [LARGE SCALE GENOMIC DNA]</scope>
    <source>
        <strain evidence="3">ATCC 39867 / T7901</strain>
    </source>
</reference>
<dbReference type="Gene3D" id="1.10.3210.10">
    <property type="entry name" value="Hypothetical protein af1432"/>
    <property type="match status" value="1"/>
</dbReference>
<dbReference type="InterPro" id="IPR014627">
    <property type="entry name" value="UCP036888_HDGYP-like"/>
</dbReference>
<sequence>MSLPASIQEMLDTQKVNYNIAPMDRSGHPLGSSQMQNICIVQSVLLQDAHGRVQVLLPAGSLVDLESLSRHTERNFEGVNLDDVRPLLQQHQLTCIPALPRWQSMPTVVDERLVQASTLWLESGTGTNMLELSRADFQSIIATSEVLPCALDAPVLSFDGDKEEAQILDSVKRFTQKRVKQRLDETLELPPLPETAQRIIKLRADPNADISDLSNIVEIDPSLAAQVVSWAASPYYSAPGRIKSVHDAIVRVLGFDMVLNLALGLSLGKTVNMQVLTPQQIARYWRDAVYSAAAVEGLVTSIERPFRPGFGMAYLSGLLSNFGYLILADVFPPYFASIERMAKANSHVPSACVEQHQLGMTGNQIAAWLMDNWNMPEEVVIALRHLHNPNYQGEHAVYAKLVGLAQQMLANAGFGNRLTRPITDHAFAELHLDPETARITVENILEAGDDLDAIAEKMRA</sequence>
<dbReference type="SUPFAM" id="SSF55826">
    <property type="entry name" value="YbaK/ProRS associated domain"/>
    <property type="match status" value="1"/>
</dbReference>
<dbReference type="InterPro" id="IPR013976">
    <property type="entry name" value="HDOD"/>
</dbReference>
<dbReference type="eggNOG" id="COG2606">
    <property type="taxonomic scope" value="Bacteria"/>
</dbReference>
<accession>C5BJS8</accession>
<dbReference type="GO" id="GO:0002161">
    <property type="term" value="F:aminoacyl-tRNA deacylase activity"/>
    <property type="evidence" value="ECO:0007669"/>
    <property type="project" value="InterPro"/>
</dbReference>
<evidence type="ECO:0000313" key="3">
    <source>
        <dbReference type="Proteomes" id="UP000009080"/>
    </source>
</evidence>
<dbReference type="InterPro" id="IPR007214">
    <property type="entry name" value="YbaK/aa-tRNA-synth-assoc-dom"/>
</dbReference>
<proteinExistence type="predicted"/>
<dbReference type="STRING" id="377629.TERTU_4569"/>
<evidence type="ECO:0000259" key="1">
    <source>
        <dbReference type="PROSITE" id="PS51833"/>
    </source>
</evidence>
<dbReference type="eggNOG" id="COG1639">
    <property type="taxonomic scope" value="Bacteria"/>
</dbReference>
<evidence type="ECO:0000313" key="2">
    <source>
        <dbReference type="EMBL" id="ACR13517.1"/>
    </source>
</evidence>
<dbReference type="RefSeq" id="WP_015819631.1">
    <property type="nucleotide sequence ID" value="NC_012997.1"/>
</dbReference>
<gene>
    <name evidence="2" type="ordered locus">TERTU_4569</name>
</gene>
<dbReference type="InterPro" id="IPR036754">
    <property type="entry name" value="YbaK/aa-tRNA-synt-asso_dom_sf"/>
</dbReference>
<dbReference type="Pfam" id="PF04073">
    <property type="entry name" value="tRNA_edit"/>
    <property type="match status" value="1"/>
</dbReference>
<dbReference type="SUPFAM" id="SSF109604">
    <property type="entry name" value="HD-domain/PDEase-like"/>
    <property type="match status" value="1"/>
</dbReference>
<organism evidence="2 3">
    <name type="scientific">Teredinibacter turnerae (strain ATCC 39867 / T7901)</name>
    <dbReference type="NCBI Taxonomy" id="377629"/>
    <lineage>
        <taxon>Bacteria</taxon>
        <taxon>Pseudomonadati</taxon>
        <taxon>Pseudomonadota</taxon>
        <taxon>Gammaproteobacteria</taxon>
        <taxon>Cellvibrionales</taxon>
        <taxon>Cellvibrionaceae</taxon>
        <taxon>Teredinibacter</taxon>
    </lineage>
</organism>
<dbReference type="InterPro" id="IPR052340">
    <property type="entry name" value="RNase_Y/CdgJ"/>
</dbReference>
<dbReference type="OrthoDB" id="7001648at2"/>
<dbReference type="PROSITE" id="PS51833">
    <property type="entry name" value="HDOD"/>
    <property type="match status" value="1"/>
</dbReference>
<feature type="domain" description="HDOD" evidence="1">
    <location>
        <begin position="189"/>
        <end position="389"/>
    </location>
</feature>
<dbReference type="PANTHER" id="PTHR33525">
    <property type="match status" value="1"/>
</dbReference>
<keyword evidence="3" id="KW-1185">Reference proteome</keyword>
<name>C5BJS8_TERTT</name>
<dbReference type="KEGG" id="ttu:TERTU_4569"/>
<dbReference type="PANTHER" id="PTHR33525:SF3">
    <property type="entry name" value="RIBONUCLEASE Y"/>
    <property type="match status" value="1"/>
</dbReference>
<dbReference type="HOGENOM" id="CLU_046996_0_0_6"/>
<dbReference type="AlphaFoldDB" id="C5BJS8"/>
<dbReference type="Gene3D" id="3.90.960.10">
    <property type="entry name" value="YbaK/aminoacyl-tRNA synthetase-associated domain"/>
    <property type="match status" value="1"/>
</dbReference>
<dbReference type="PIRSF" id="PIRSF036888">
    <property type="entry name" value="HDGYPm_UCP036888"/>
    <property type="match status" value="1"/>
</dbReference>